<evidence type="ECO:0000313" key="1">
    <source>
        <dbReference type="EMBL" id="USD19945.1"/>
    </source>
</evidence>
<reference evidence="1" key="1">
    <citation type="submission" date="2022-02" db="EMBL/GenBank/DDBJ databases">
        <title>Coral-associated bacteria.</title>
        <authorList>
            <person name="Tang K."/>
            <person name="Wang X."/>
        </authorList>
    </citation>
    <scope>NUCLEOTIDE SEQUENCE</scope>
    <source>
        <strain evidence="1">SCSIO 43006</strain>
    </source>
</reference>
<sequence>MVALGITEGGVSYPNTVRWSTEVEPGQVPWTWDVVDLSGLAGANPVDSGASELVDCLPLGGANIIYSQEATYLMQFVGGQYVFAFDKLLDQGILCRDAVAAFDKFHFVIGSTEIFVHDGSSTRPVAHRRANKTFYNEVGDRTKVRYVANHKTKEVWTYYTTGAGNANRAMVYNWLDNTFTFVDVPGVACAVFAPKQGEIVTWEELTQSWADLTQSWGEFADTAFYPVMYYFSSDRVAHTLQEADFLSTASTTQSVYLERTGIDLDQLLKAPTKQWKLIRQIVPQIHGTGKVRITVGGASTAMGDVHWR</sequence>
<keyword evidence="2" id="KW-1185">Reference proteome</keyword>
<protein>
    <submittedName>
        <fullName evidence="1">Uncharacterized protein</fullName>
    </submittedName>
</protein>
<dbReference type="Proteomes" id="UP001055658">
    <property type="component" value="Chromosome"/>
</dbReference>
<evidence type="ECO:0000313" key="2">
    <source>
        <dbReference type="Proteomes" id="UP001055658"/>
    </source>
</evidence>
<gene>
    <name evidence="1" type="ORF">MJO52_12740</name>
</gene>
<proteinExistence type="predicted"/>
<accession>A0ABY4V6P6</accession>
<organism evidence="1 2">
    <name type="scientific">Microbulbifer variabilis</name>
    <dbReference type="NCBI Taxonomy" id="266805"/>
    <lineage>
        <taxon>Bacteria</taxon>
        <taxon>Pseudomonadati</taxon>
        <taxon>Pseudomonadota</taxon>
        <taxon>Gammaproteobacteria</taxon>
        <taxon>Cellvibrionales</taxon>
        <taxon>Microbulbiferaceae</taxon>
        <taxon>Microbulbifer</taxon>
    </lineage>
</organism>
<name>A0ABY4V6P6_9GAMM</name>
<dbReference type="RefSeq" id="WP_252082035.1">
    <property type="nucleotide sequence ID" value="NZ_CP092418.1"/>
</dbReference>
<dbReference type="EMBL" id="CP092418">
    <property type="protein sequence ID" value="USD19945.1"/>
    <property type="molecule type" value="Genomic_DNA"/>
</dbReference>